<organism evidence="1 2">
    <name type="scientific">Paraburkholderia sabiae</name>
    <dbReference type="NCBI Taxonomy" id="273251"/>
    <lineage>
        <taxon>Bacteria</taxon>
        <taxon>Pseudomonadati</taxon>
        <taxon>Pseudomonadota</taxon>
        <taxon>Betaproteobacteria</taxon>
        <taxon>Burkholderiales</taxon>
        <taxon>Burkholderiaceae</taxon>
        <taxon>Paraburkholderia</taxon>
    </lineage>
</organism>
<keyword evidence="2" id="KW-1185">Reference proteome</keyword>
<name>A0ABU9QRL3_9BURK</name>
<dbReference type="RefSeq" id="WP_233472184.1">
    <property type="nucleotide sequence ID" value="NZ_CAJHCS010000055.1"/>
</dbReference>
<comment type="caution">
    <text evidence="1">The sequence shown here is derived from an EMBL/GenBank/DDBJ whole genome shotgun (WGS) entry which is preliminary data.</text>
</comment>
<protein>
    <submittedName>
        <fullName evidence="1">Uncharacterized protein</fullName>
    </submittedName>
</protein>
<evidence type="ECO:0000313" key="2">
    <source>
        <dbReference type="Proteomes" id="UP001494588"/>
    </source>
</evidence>
<accession>A0ABU9QRL3</accession>
<gene>
    <name evidence="1" type="ORF">V4C55_40970</name>
</gene>
<dbReference type="EMBL" id="JAZHGC010000069">
    <property type="protein sequence ID" value="MEM5292082.1"/>
    <property type="molecule type" value="Genomic_DNA"/>
</dbReference>
<dbReference type="Pfam" id="PF20012">
    <property type="entry name" value="GAP1-N1"/>
    <property type="match status" value="1"/>
</dbReference>
<dbReference type="Proteomes" id="UP001494588">
    <property type="component" value="Unassembled WGS sequence"/>
</dbReference>
<evidence type="ECO:0000313" key="1">
    <source>
        <dbReference type="EMBL" id="MEM5292082.1"/>
    </source>
</evidence>
<proteinExistence type="predicted"/>
<reference evidence="1 2" key="1">
    <citation type="submission" date="2024-01" db="EMBL/GenBank/DDBJ databases">
        <title>The diversity of rhizobia nodulating Mimosa spp. in eleven states of Brazil covering several biomes is determined by host plant, location, and edaphic factors.</title>
        <authorList>
            <person name="Rouws L."/>
            <person name="Barauna A."/>
            <person name="Beukes C."/>
            <person name="De Faria S.M."/>
            <person name="Gross E."/>
            <person name="Dos Reis Junior F.B."/>
            <person name="Simon M."/>
            <person name="Maluk M."/>
            <person name="Odee D.W."/>
            <person name="Kenicer G."/>
            <person name="Young J.P.W."/>
            <person name="Reis V.M."/>
            <person name="Zilli J."/>
            <person name="James E.K."/>
        </authorList>
    </citation>
    <scope>NUCLEOTIDE SEQUENCE [LARGE SCALE GENOMIC DNA]</scope>
    <source>
        <strain evidence="1 2">JPY77</strain>
    </source>
</reference>
<sequence>MTGPLRARYGATDNKHTLCDFDGDGEPPRALLGLTDKPPGSYRPGDVWWPSIGFGPVGGWWTLWCTRPDKEATRAGMVTSQALLWPIGEISGVEDLTPFICEVTGEALTLPAMSITEAAAQAILAGRDRAPVLVGLQHWSGLIAVLWRRLPGADRSAFSGRVMLNPPQHKGDDKCTILCTPDDRAAQWPSVRRVHDLQPEETSRAAKWMAGGDDSGLEQITRALSSTLTLGRLGTIARAAARLDSLRDKASPGDAILLIRSLILVAPDREILVGLKTEALAVIAAGIEGVDANVLRSMANIDDGALPDLSAVKAGISRWIERNAPETEPADFASIIQALAPSRSRDWWRLAVESTLAEHLYSVRWSSALFRWLSCSRCRSVLKSIWRFDQLEMSMIAAAESYGAAGAQEASGILEACAEFGWSTLHAQMCKRTMSTHDALERQLAFPGSTLPGIEWLVRHTDGEQLVAATVELGNDVLTRLVAARTAREPRLLSKMVVEPRWLLLWTQHIIHGGSPWPVSIDRAAMCNLLLQGIDDVDLSMLLIRAISSDFAVRVLEWPERGKLWSRLPQDFVEQVAIVALERLNSGTGFPYPEEPLASRIIAVARRSRPTPAGLKALLQWPDAISERDLLTWIAAMPLDHVGVELGKHGKEKGWRRVAEALYRGSTYDSAAFAGAWECRTLLSSWQQFVLSYRGNRSAGAGQDGIRAIEDRIVAIGASYADERLRDIWIRAGGDVSRLSLSVYPRDRWRDAARAASSGALRGGLLALALQLLDEFPSNDELRDICSILSNS</sequence>